<evidence type="ECO:0000313" key="1">
    <source>
        <dbReference type="EMBL" id="CUX51354.1"/>
    </source>
</evidence>
<organism evidence="1 2">
    <name type="scientific">Agrobacterium tomkonis CFBP 6623</name>
    <dbReference type="NCBI Taxonomy" id="1183432"/>
    <lineage>
        <taxon>Bacteria</taxon>
        <taxon>Pseudomonadati</taxon>
        <taxon>Pseudomonadota</taxon>
        <taxon>Alphaproteobacteria</taxon>
        <taxon>Hyphomicrobiales</taxon>
        <taxon>Rhizobiaceae</taxon>
        <taxon>Rhizobium/Agrobacterium group</taxon>
        <taxon>Agrobacterium</taxon>
        <taxon>Agrobacterium tumefaciens complex</taxon>
    </lineage>
</organism>
<evidence type="ECO:0000313" key="2">
    <source>
        <dbReference type="Proteomes" id="UP000191988"/>
    </source>
</evidence>
<dbReference type="STRING" id="1183432.AGR3A_Lc130349"/>
<name>A0A1S7RED5_9HYPH</name>
<sequence length="21" mass="2289">MSDPTVIAERKKALLSLDTAE</sequence>
<proteinExistence type="predicted"/>
<reference evidence="2" key="1">
    <citation type="submission" date="2016-01" db="EMBL/GenBank/DDBJ databases">
        <authorList>
            <person name="Regsiter A."/>
            <person name="william w."/>
        </authorList>
    </citation>
    <scope>NUCLEOTIDE SEQUENCE [LARGE SCALE GENOMIC DNA]</scope>
    <source>
        <strain evidence="2">CFBP 6623</strain>
    </source>
</reference>
<gene>
    <name evidence="1" type="ORF">AGR3A_Lc130349</name>
</gene>
<protein>
    <submittedName>
        <fullName evidence="1">Uncharacterized protein</fullName>
    </submittedName>
</protein>
<dbReference type="AlphaFoldDB" id="A0A1S7RED5"/>
<accession>A0A1S7RED5</accession>
<dbReference type="Proteomes" id="UP000191988">
    <property type="component" value="Unassembled WGS sequence"/>
</dbReference>
<keyword evidence="2" id="KW-1185">Reference proteome</keyword>
<dbReference type="EMBL" id="FBWK01000049">
    <property type="protein sequence ID" value="CUX51354.1"/>
    <property type="molecule type" value="Genomic_DNA"/>
</dbReference>